<evidence type="ECO:0000256" key="1">
    <source>
        <dbReference type="SAM" id="SignalP"/>
    </source>
</evidence>
<gene>
    <name evidence="2" type="ORF">EAS64_14145</name>
</gene>
<keyword evidence="1" id="KW-0732">Signal</keyword>
<evidence type="ECO:0000313" key="3">
    <source>
        <dbReference type="Proteomes" id="UP000460272"/>
    </source>
</evidence>
<name>A0A6P2C2L3_9ACTN</name>
<keyword evidence="3" id="KW-1185">Reference proteome</keyword>
<dbReference type="AlphaFoldDB" id="A0A6P2C2L3"/>
<dbReference type="PROSITE" id="PS51257">
    <property type="entry name" value="PROKAR_LIPOPROTEIN"/>
    <property type="match status" value="1"/>
</dbReference>
<reference evidence="2 3" key="1">
    <citation type="submission" date="2018-11" db="EMBL/GenBank/DDBJ databases">
        <title>Trebonia kvetii gen.nov., sp.nov., a novel acidophilic actinobacterium, and proposal of the new actinobacterial family Treboniaceae fam. nov.</title>
        <authorList>
            <person name="Rapoport D."/>
            <person name="Sagova-Mareckova M."/>
            <person name="Sedlacek I."/>
            <person name="Provaznik J."/>
            <person name="Kralova S."/>
            <person name="Pavlinic D."/>
            <person name="Benes V."/>
            <person name="Kopecky J."/>
        </authorList>
    </citation>
    <scope>NUCLEOTIDE SEQUENCE [LARGE SCALE GENOMIC DNA]</scope>
    <source>
        <strain evidence="2 3">15Tr583</strain>
    </source>
</reference>
<dbReference type="OrthoDB" id="5243177at2"/>
<organism evidence="2 3">
    <name type="scientific">Trebonia kvetii</name>
    <dbReference type="NCBI Taxonomy" id="2480626"/>
    <lineage>
        <taxon>Bacteria</taxon>
        <taxon>Bacillati</taxon>
        <taxon>Actinomycetota</taxon>
        <taxon>Actinomycetes</taxon>
        <taxon>Streptosporangiales</taxon>
        <taxon>Treboniaceae</taxon>
        <taxon>Trebonia</taxon>
    </lineage>
</organism>
<comment type="caution">
    <text evidence="2">The sequence shown here is derived from an EMBL/GenBank/DDBJ whole genome shotgun (WGS) entry which is preliminary data.</text>
</comment>
<evidence type="ECO:0008006" key="4">
    <source>
        <dbReference type="Google" id="ProtNLM"/>
    </source>
</evidence>
<protein>
    <recommendedName>
        <fullName evidence="4">DUF3558 domain-containing protein</fullName>
    </recommendedName>
</protein>
<evidence type="ECO:0000313" key="2">
    <source>
        <dbReference type="EMBL" id="TVZ05642.1"/>
    </source>
</evidence>
<sequence>MHAVRVAPVVAAVLGLLVIGAATGCDAISGHHSAAPVASQLSTSAAVVSRPAGHASPAIKGKSSGGVQNLMATAAVRSALLQAYVAMKHIPASDVAGSKPDSVYYGYDKATKTYWAMASYETSSKASQAVQVNFQDGGDTGLFKRVGAGTWQASLGGMPGICVELRFFPKAVLAAWSLPTTHPASMC</sequence>
<dbReference type="EMBL" id="RPFW01000002">
    <property type="protein sequence ID" value="TVZ05642.1"/>
    <property type="molecule type" value="Genomic_DNA"/>
</dbReference>
<dbReference type="Proteomes" id="UP000460272">
    <property type="component" value="Unassembled WGS sequence"/>
</dbReference>
<feature type="signal peptide" evidence="1">
    <location>
        <begin position="1"/>
        <end position="27"/>
    </location>
</feature>
<proteinExistence type="predicted"/>
<dbReference type="RefSeq" id="WP_145853343.1">
    <property type="nucleotide sequence ID" value="NZ_RPFW01000002.1"/>
</dbReference>
<accession>A0A6P2C2L3</accession>
<feature type="chain" id="PRO_5026822123" description="DUF3558 domain-containing protein" evidence="1">
    <location>
        <begin position="28"/>
        <end position="187"/>
    </location>
</feature>